<reference evidence="7" key="1">
    <citation type="submission" date="2019-09" db="EMBL/GenBank/DDBJ databases">
        <authorList>
            <person name="Cremers G."/>
        </authorList>
    </citation>
    <scope>NUCLEOTIDE SEQUENCE [LARGE SCALE GENOMIC DNA]</scope>
    <source>
        <strain evidence="7">3B</strain>
    </source>
</reference>
<evidence type="ECO:0000256" key="3">
    <source>
        <dbReference type="ARBA" id="ARBA00022630"/>
    </source>
</evidence>
<dbReference type="OrthoDB" id="9806565at2"/>
<keyword evidence="3" id="KW-0285">Flavoprotein</keyword>
<dbReference type="RefSeq" id="WP_142524302.1">
    <property type="nucleotide sequence ID" value="NZ_CABFUZ020000021.1"/>
</dbReference>
<evidence type="ECO:0000259" key="6">
    <source>
        <dbReference type="Pfam" id="PF26311"/>
    </source>
</evidence>
<dbReference type="PANTHER" id="PTHR43624">
    <property type="entry name" value="ELECTRON TRANSFER FLAVOPROTEIN-QUINONE OXIDOREDUCTASE YDIS-RELATED"/>
    <property type="match status" value="1"/>
</dbReference>
<proteinExistence type="inferred from homology"/>
<dbReference type="Pfam" id="PF12831">
    <property type="entry name" value="FAD_oxidored"/>
    <property type="match status" value="1"/>
</dbReference>
<dbReference type="PRINTS" id="PR00420">
    <property type="entry name" value="RNGMNOXGNASE"/>
</dbReference>
<comment type="cofactor">
    <cofactor evidence="1">
        <name>FAD</name>
        <dbReference type="ChEBI" id="CHEBI:57692"/>
    </cofactor>
</comment>
<dbReference type="InterPro" id="IPR036188">
    <property type="entry name" value="FAD/NAD-bd_sf"/>
</dbReference>
<dbReference type="GO" id="GO:0004174">
    <property type="term" value="F:electron-transferring-flavoprotein dehydrogenase activity"/>
    <property type="evidence" value="ECO:0007669"/>
    <property type="project" value="UniProtKB-EC"/>
</dbReference>
<dbReference type="Gene3D" id="3.50.50.60">
    <property type="entry name" value="FAD/NAD(P)-binding domain"/>
    <property type="match status" value="1"/>
</dbReference>
<keyword evidence="4" id="KW-0274">FAD</keyword>
<evidence type="ECO:0000313" key="7">
    <source>
        <dbReference type="EMBL" id="VVM04610.1"/>
    </source>
</evidence>
<feature type="domain" description="FixC-like C-terminal" evidence="6">
    <location>
        <begin position="368"/>
        <end position="432"/>
    </location>
</feature>
<dbReference type="AlphaFoldDB" id="A0A5E6M6P2"/>
<dbReference type="EMBL" id="CABFUZ020000021">
    <property type="protein sequence ID" value="VVM04610.1"/>
    <property type="molecule type" value="Genomic_DNA"/>
</dbReference>
<name>A0A5E6M6P2_9BACT</name>
<dbReference type="EC" id="1.5.5.1" evidence="7"/>
<evidence type="ECO:0000256" key="1">
    <source>
        <dbReference type="ARBA" id="ARBA00001974"/>
    </source>
</evidence>
<evidence type="ECO:0000256" key="4">
    <source>
        <dbReference type="ARBA" id="ARBA00022827"/>
    </source>
</evidence>
<dbReference type="Pfam" id="PF26311">
    <property type="entry name" value="ETF-QO_FixC_C"/>
    <property type="match status" value="1"/>
</dbReference>
<dbReference type="PANTHER" id="PTHR43624:SF2">
    <property type="entry name" value="ELECTRON TRANSFER FLAVOPROTEIN-QUINONE OXIDOREDUCTASE YDIS-RELATED"/>
    <property type="match status" value="1"/>
</dbReference>
<keyword evidence="5 7" id="KW-0560">Oxidoreductase</keyword>
<dbReference type="SUPFAM" id="SSF54373">
    <property type="entry name" value="FAD-linked reductases, C-terminal domain"/>
    <property type="match status" value="1"/>
</dbReference>
<dbReference type="InterPro" id="IPR059103">
    <property type="entry name" value="FixC-like_C"/>
</dbReference>
<dbReference type="InterPro" id="IPR039651">
    <property type="entry name" value="FixC-like"/>
</dbReference>
<keyword evidence="8" id="KW-1185">Reference proteome</keyword>
<accession>A0A5E6M6P2</accession>
<evidence type="ECO:0000256" key="2">
    <source>
        <dbReference type="ARBA" id="ARBA00006796"/>
    </source>
</evidence>
<sequence length="432" mass="48505">MKERFDAIVVGAGPAGSAAALTLARGGRKVLQIERGEYPGSKNVQGAILYADSLQKLIPNFRDEAPLERHLIEQRLWILDDRSYLGSTFRSPAASEAEPDRYTILRAQFDKWFAKKAEEAGVLLICETTVLDLLREGKRVVGVRTDREDGEVYADVVILADGVNSVLARKAGIRPELGAGEVALAVKEVLFYPQETLEDRFGIQGEEGVAIEMVGKITRGMVGTAFLYTNKESLAVGIGCLLSDFRREKIPPYVLLERLKEHPALRPLLRDGEMKEYTAHLIPEGGYRSIPKLSGDGWLIVGDAGMFVNSVHREGSNLAMETGRIAAETVLELKEAGAPLTESNLRLYRRRLESSFVMKDLRKYRHVHEVLENNRHFLTTYPELVNRAAETLLRVDGVDKRAKEREIARSFRKRRSYRGLLSDAVKLWRAFR</sequence>
<protein>
    <submittedName>
        <fullName evidence="7">Electron transfer flavoprotein-ubiquinone oxidoreductase</fullName>
        <ecNumber evidence="7">1.5.5.1</ecNumber>
    </submittedName>
</protein>
<dbReference type="SUPFAM" id="SSF51905">
    <property type="entry name" value="FAD/NAD(P)-binding domain"/>
    <property type="match status" value="1"/>
</dbReference>
<gene>
    <name evidence="7" type="ORF">MAMC_00148</name>
</gene>
<evidence type="ECO:0000256" key="5">
    <source>
        <dbReference type="ARBA" id="ARBA00023002"/>
    </source>
</evidence>
<comment type="similarity">
    <text evidence="2">Belongs to the ETF-QO/FixC family.</text>
</comment>
<organism evidence="7 8">
    <name type="scientific">Methylacidimicrobium cyclopophantes</name>
    <dbReference type="NCBI Taxonomy" id="1041766"/>
    <lineage>
        <taxon>Bacteria</taxon>
        <taxon>Pseudomonadati</taxon>
        <taxon>Verrucomicrobiota</taxon>
        <taxon>Methylacidimicrobium</taxon>
    </lineage>
</organism>
<evidence type="ECO:0000313" key="8">
    <source>
        <dbReference type="Proteomes" id="UP000381693"/>
    </source>
</evidence>
<comment type="caution">
    <text evidence="7">The sequence shown here is derived from an EMBL/GenBank/DDBJ whole genome shotgun (WGS) entry which is preliminary data.</text>
</comment>
<dbReference type="Proteomes" id="UP000381693">
    <property type="component" value="Unassembled WGS sequence"/>
</dbReference>